<sequence length="256" mass="27261">MPPASLEGELHRPRKMSPRRALMGALLCVLLQATTGLECYSFEGTLYGQAELRDVGSVPCQPEETVCIQGTVALQVAGGQPAWLVRLGCTTGSGLWIQGSQVQGALRIFTDVQFCRSQLCNQRYLNRSLSISADPPANVSETLQCYSCIGPASESCSLGRAEVTMCGLYDTHCSSGTVTAAIGSYSQSFSISSCQALSCGDRLELSPEYQCRNPACPHPAPWCPPGTAGDPGSVEGKNSRNEEAFTDDLFSVLTCN</sequence>
<protein>
    <submittedName>
        <fullName evidence="10">Ly6/PLAUR domain-containing protein 5</fullName>
    </submittedName>
</protein>
<proteinExistence type="predicted"/>
<dbReference type="Proteomes" id="UP000050525">
    <property type="component" value="Unassembled WGS sequence"/>
</dbReference>
<dbReference type="PANTHER" id="PTHR10624:SF8">
    <property type="entry name" value="LY6_PLAUR DOMAIN-CONTAINING PROTEIN 3"/>
    <property type="match status" value="1"/>
</dbReference>
<evidence type="ECO:0000256" key="8">
    <source>
        <dbReference type="SAM" id="SignalP"/>
    </source>
</evidence>
<dbReference type="GO" id="GO:0005886">
    <property type="term" value="C:plasma membrane"/>
    <property type="evidence" value="ECO:0007669"/>
    <property type="project" value="UniProtKB-SubCell"/>
</dbReference>
<keyword evidence="7" id="KW-0449">Lipoprotein</keyword>
<evidence type="ECO:0000259" key="9">
    <source>
        <dbReference type="Pfam" id="PF00021"/>
    </source>
</evidence>
<dbReference type="EMBL" id="AKHW03003651">
    <property type="protein sequence ID" value="KYO33816.1"/>
    <property type="molecule type" value="Genomic_DNA"/>
</dbReference>
<reference evidence="10 11" key="1">
    <citation type="journal article" date="2012" name="Genome Biol.">
        <title>Sequencing three crocodilian genomes to illuminate the evolution of archosaurs and amniotes.</title>
        <authorList>
            <person name="St John J.A."/>
            <person name="Braun E.L."/>
            <person name="Isberg S.R."/>
            <person name="Miles L.G."/>
            <person name="Chong A.Y."/>
            <person name="Gongora J."/>
            <person name="Dalzell P."/>
            <person name="Moran C."/>
            <person name="Bed'hom B."/>
            <person name="Abzhanov A."/>
            <person name="Burgess S.C."/>
            <person name="Cooksey A.M."/>
            <person name="Castoe T.A."/>
            <person name="Crawford N.G."/>
            <person name="Densmore L.D."/>
            <person name="Drew J.C."/>
            <person name="Edwards S.V."/>
            <person name="Faircloth B.C."/>
            <person name="Fujita M.K."/>
            <person name="Greenwold M.J."/>
            <person name="Hoffmann F.G."/>
            <person name="Howard J.M."/>
            <person name="Iguchi T."/>
            <person name="Janes D.E."/>
            <person name="Khan S.Y."/>
            <person name="Kohno S."/>
            <person name="de Koning A.J."/>
            <person name="Lance S.L."/>
            <person name="McCarthy F.M."/>
            <person name="McCormack J.E."/>
            <person name="Merchant M.E."/>
            <person name="Peterson D.G."/>
            <person name="Pollock D.D."/>
            <person name="Pourmand N."/>
            <person name="Raney B.J."/>
            <person name="Roessler K.A."/>
            <person name="Sanford J.R."/>
            <person name="Sawyer R.H."/>
            <person name="Schmidt C.J."/>
            <person name="Triplett E.W."/>
            <person name="Tuberville T.D."/>
            <person name="Venegas-Anaya M."/>
            <person name="Howard J.T."/>
            <person name="Jarvis E.D."/>
            <person name="Guillette L.J.Jr."/>
            <person name="Glenn T.C."/>
            <person name="Green R.E."/>
            <person name="Ray D.A."/>
        </authorList>
    </citation>
    <scope>NUCLEOTIDE SEQUENCE [LARGE SCALE GENOMIC DNA]</scope>
    <source>
        <strain evidence="10">KSC_2009_1</strain>
    </source>
</reference>
<dbReference type="STRING" id="8496.A0A151NAK5"/>
<evidence type="ECO:0000256" key="6">
    <source>
        <dbReference type="ARBA" id="ARBA00023180"/>
    </source>
</evidence>
<keyword evidence="3" id="KW-0336">GPI-anchor</keyword>
<dbReference type="AlphaFoldDB" id="A0A151NAK5"/>
<dbReference type="Gene3D" id="2.10.60.10">
    <property type="entry name" value="CD59"/>
    <property type="match status" value="1"/>
</dbReference>
<feature type="domain" description="UPAR/Ly6" evidence="9">
    <location>
        <begin position="142"/>
        <end position="200"/>
    </location>
</feature>
<dbReference type="InterPro" id="IPR016054">
    <property type="entry name" value="LY6_UPA_recep-like"/>
</dbReference>
<evidence type="ECO:0000313" key="11">
    <source>
        <dbReference type="Proteomes" id="UP000050525"/>
    </source>
</evidence>
<keyword evidence="11" id="KW-1185">Reference proteome</keyword>
<keyword evidence="5" id="KW-0472">Membrane</keyword>
<dbReference type="PANTHER" id="PTHR10624">
    <property type="entry name" value="UROKINASE PLASMINOGEN ACTIVATOR SURFACE RECEPTOR-RELATED"/>
    <property type="match status" value="1"/>
</dbReference>
<feature type="domain" description="UPAR/Ly6" evidence="9">
    <location>
        <begin position="55"/>
        <end position="122"/>
    </location>
</feature>
<evidence type="ECO:0000256" key="2">
    <source>
        <dbReference type="ARBA" id="ARBA00022475"/>
    </source>
</evidence>
<comment type="caution">
    <text evidence="10">The sequence shown here is derived from an EMBL/GenBank/DDBJ whole genome shotgun (WGS) entry which is preliminary data.</text>
</comment>
<organism evidence="10 11">
    <name type="scientific">Alligator mississippiensis</name>
    <name type="common">American alligator</name>
    <dbReference type="NCBI Taxonomy" id="8496"/>
    <lineage>
        <taxon>Eukaryota</taxon>
        <taxon>Metazoa</taxon>
        <taxon>Chordata</taxon>
        <taxon>Craniata</taxon>
        <taxon>Vertebrata</taxon>
        <taxon>Euteleostomi</taxon>
        <taxon>Archelosauria</taxon>
        <taxon>Archosauria</taxon>
        <taxon>Crocodylia</taxon>
        <taxon>Alligatoridae</taxon>
        <taxon>Alligatorinae</taxon>
        <taxon>Alligator</taxon>
    </lineage>
</organism>
<keyword evidence="4 8" id="KW-0732">Signal</keyword>
<evidence type="ECO:0000256" key="4">
    <source>
        <dbReference type="ARBA" id="ARBA00022729"/>
    </source>
</evidence>
<dbReference type="GO" id="GO:0030154">
    <property type="term" value="P:cell differentiation"/>
    <property type="evidence" value="ECO:0007669"/>
    <property type="project" value="UniProtKB-ARBA"/>
</dbReference>
<dbReference type="Pfam" id="PF00021">
    <property type="entry name" value="UPAR_LY6"/>
    <property type="match status" value="2"/>
</dbReference>
<feature type="signal peptide" evidence="8">
    <location>
        <begin position="1"/>
        <end position="36"/>
    </location>
</feature>
<gene>
    <name evidence="10" type="primary">LYPD5</name>
    <name evidence="10" type="ORF">Y1Q_0016048</name>
</gene>
<comment type="subcellular location">
    <subcellularLocation>
        <location evidence="1">Cell membrane</location>
        <topology evidence="1">Lipid-anchor</topology>
        <topology evidence="1">GPI-anchor</topology>
    </subcellularLocation>
</comment>
<evidence type="ECO:0000313" key="10">
    <source>
        <dbReference type="EMBL" id="KYO33816.1"/>
    </source>
</evidence>
<dbReference type="GO" id="GO:0098552">
    <property type="term" value="C:side of membrane"/>
    <property type="evidence" value="ECO:0007669"/>
    <property type="project" value="UniProtKB-KW"/>
</dbReference>
<evidence type="ECO:0000256" key="1">
    <source>
        <dbReference type="ARBA" id="ARBA00004609"/>
    </source>
</evidence>
<dbReference type="InterPro" id="IPR045860">
    <property type="entry name" value="Snake_toxin-like_sf"/>
</dbReference>
<keyword evidence="6" id="KW-0325">Glycoprotein</keyword>
<dbReference type="SUPFAM" id="SSF57302">
    <property type="entry name" value="Snake toxin-like"/>
    <property type="match status" value="1"/>
</dbReference>
<name>A0A151NAK5_ALLMI</name>
<evidence type="ECO:0000256" key="5">
    <source>
        <dbReference type="ARBA" id="ARBA00023136"/>
    </source>
</evidence>
<evidence type="ECO:0000256" key="3">
    <source>
        <dbReference type="ARBA" id="ARBA00022622"/>
    </source>
</evidence>
<accession>A0A151NAK5</accession>
<keyword evidence="2" id="KW-1003">Cell membrane</keyword>
<feature type="chain" id="PRO_5007585890" evidence="8">
    <location>
        <begin position="37"/>
        <end position="256"/>
    </location>
</feature>
<evidence type="ECO:0000256" key="7">
    <source>
        <dbReference type="ARBA" id="ARBA00023288"/>
    </source>
</evidence>